<feature type="compositionally biased region" description="Basic residues" evidence="1">
    <location>
        <begin position="600"/>
        <end position="621"/>
    </location>
</feature>
<feature type="compositionally biased region" description="Basic and acidic residues" evidence="1">
    <location>
        <begin position="147"/>
        <end position="156"/>
    </location>
</feature>
<organism evidence="2 3">
    <name type="scientific">Caenorhabditis bovis</name>
    <dbReference type="NCBI Taxonomy" id="2654633"/>
    <lineage>
        <taxon>Eukaryota</taxon>
        <taxon>Metazoa</taxon>
        <taxon>Ecdysozoa</taxon>
        <taxon>Nematoda</taxon>
        <taxon>Chromadorea</taxon>
        <taxon>Rhabditida</taxon>
        <taxon>Rhabditina</taxon>
        <taxon>Rhabditomorpha</taxon>
        <taxon>Rhabditoidea</taxon>
        <taxon>Rhabditidae</taxon>
        <taxon>Peloderinae</taxon>
        <taxon>Caenorhabditis</taxon>
    </lineage>
</organism>
<feature type="compositionally biased region" description="Polar residues" evidence="1">
    <location>
        <begin position="638"/>
        <end position="663"/>
    </location>
</feature>
<accession>A0A8S1F978</accession>
<feature type="compositionally biased region" description="Polar residues" evidence="1">
    <location>
        <begin position="115"/>
        <end position="133"/>
    </location>
</feature>
<reference evidence="2 3" key="1">
    <citation type="submission" date="2020-04" db="EMBL/GenBank/DDBJ databases">
        <authorList>
            <person name="Laetsch R D."/>
            <person name="Stevens L."/>
            <person name="Kumar S."/>
            <person name="Blaxter L. M."/>
        </authorList>
    </citation>
    <scope>NUCLEOTIDE SEQUENCE [LARGE SCALE GENOMIC DNA]</scope>
</reference>
<evidence type="ECO:0000313" key="3">
    <source>
        <dbReference type="Proteomes" id="UP000494206"/>
    </source>
</evidence>
<dbReference type="EMBL" id="CADEPM010000010">
    <property type="protein sequence ID" value="CAB3410393.1"/>
    <property type="molecule type" value="Genomic_DNA"/>
</dbReference>
<proteinExistence type="predicted"/>
<comment type="caution">
    <text evidence="2">The sequence shown here is derived from an EMBL/GenBank/DDBJ whole genome shotgun (WGS) entry which is preliminary data.</text>
</comment>
<dbReference type="Proteomes" id="UP000494206">
    <property type="component" value="Unassembled WGS sequence"/>
</dbReference>
<feature type="compositionally biased region" description="Low complexity" evidence="1">
    <location>
        <begin position="103"/>
        <end position="114"/>
    </location>
</feature>
<name>A0A8S1F978_9PELO</name>
<evidence type="ECO:0000256" key="1">
    <source>
        <dbReference type="SAM" id="MobiDB-lite"/>
    </source>
</evidence>
<keyword evidence="3" id="KW-1185">Reference proteome</keyword>
<evidence type="ECO:0000313" key="2">
    <source>
        <dbReference type="EMBL" id="CAB3410393.1"/>
    </source>
</evidence>
<feature type="region of interest" description="Disordered" evidence="1">
    <location>
        <begin position="103"/>
        <end position="170"/>
    </location>
</feature>
<feature type="compositionally biased region" description="Polar residues" evidence="1">
    <location>
        <begin position="157"/>
        <end position="168"/>
    </location>
</feature>
<sequence length="663" mass="73534">MMVSCDVPQAYVEMKIFEDGSRRISVRMAQKSSSSSKPNVPNTYKNDFFNPLKSNTVTNTIDLSPGKNIHSFKFNGSDALYFKMSNEPRVANKSENEAVQLTSLSTPSETLSVSNHNKSSENAQGASSSQSTMPVLDTPSTSPTTSDGERTEREHQTVANTNTETSGNLLPAVDPVESITKNLSLMFAWQTFEQIVEKYDTVATTSNNSSQKESRSQAKKTTDSNMATSSNTCATTQNPPEPSEAANQIDASAPSNAKDNASPQPGNSSSKTTADKETSTRRNTPRKRSRSSKSRRSASARGISKKPDSKPAVQLAPTVASYSQENFYGLPNLGLYLVEVQKVWSLLIGCPTFCRRHDDEQVISGLSFTDRTRRLILNFLLCPKCLDSAILWEKSENNYDQISLILYKNRIFMVTNYTEFCAIFGKASESFEYMYNSIVVNAKGETFWKFVEPVHSVAPNENGHPNANVYPNANGYFNNAAENVRQNLAKKKRHLPLHMYYKYIAYQPLNQAAICAKHGHAIEFCFAVTDDSGFGSFLPFCYSCVFDKNYNGHPVTKKAQFAILKCFNAGIEAPIRNLFSGVITAESSTEKNQRKKMARKLKKMKRHAKNVKRRERRKLAKKLANAKTVPQEPAVPNCEQNCSSTPTAQNEPASGNHSATAHQ</sequence>
<feature type="compositionally biased region" description="Basic and acidic residues" evidence="1">
    <location>
        <begin position="212"/>
        <end position="222"/>
    </location>
</feature>
<feature type="region of interest" description="Disordered" evidence="1">
    <location>
        <begin position="203"/>
        <end position="313"/>
    </location>
</feature>
<feature type="region of interest" description="Disordered" evidence="1">
    <location>
        <begin position="600"/>
        <end position="663"/>
    </location>
</feature>
<dbReference type="AlphaFoldDB" id="A0A8S1F978"/>
<protein>
    <submittedName>
        <fullName evidence="2">Uncharacterized protein</fullName>
    </submittedName>
</protein>
<feature type="compositionally biased region" description="Polar residues" evidence="1">
    <location>
        <begin position="245"/>
        <end position="272"/>
    </location>
</feature>
<feature type="compositionally biased region" description="Polar residues" evidence="1">
    <location>
        <begin position="223"/>
        <end position="238"/>
    </location>
</feature>
<gene>
    <name evidence="2" type="ORF">CBOVIS_LOCUS11924</name>
</gene>
<feature type="compositionally biased region" description="Basic residues" evidence="1">
    <location>
        <begin position="283"/>
        <end position="298"/>
    </location>
</feature>